<keyword evidence="7" id="KW-0479">Metal-binding</keyword>
<evidence type="ECO:0000256" key="3">
    <source>
        <dbReference type="ARBA" id="ARBA00004721"/>
    </source>
</evidence>
<dbReference type="GO" id="GO:0020037">
    <property type="term" value="F:heme binding"/>
    <property type="evidence" value="ECO:0007669"/>
    <property type="project" value="InterPro"/>
</dbReference>
<dbReference type="GO" id="GO:0005506">
    <property type="term" value="F:iron ion binding"/>
    <property type="evidence" value="ECO:0007669"/>
    <property type="project" value="InterPro"/>
</dbReference>
<protein>
    <submittedName>
        <fullName evidence="13">Cytochrome P450</fullName>
    </submittedName>
</protein>
<dbReference type="EMBL" id="JACAZI010000018">
    <property type="protein sequence ID" value="KAF7341197.1"/>
    <property type="molecule type" value="Genomic_DNA"/>
</dbReference>
<dbReference type="Gene3D" id="1.10.630.10">
    <property type="entry name" value="Cytochrome P450"/>
    <property type="match status" value="1"/>
</dbReference>
<evidence type="ECO:0000256" key="4">
    <source>
        <dbReference type="ARBA" id="ARBA00010617"/>
    </source>
</evidence>
<comment type="cofactor">
    <cofactor evidence="1">
        <name>heme</name>
        <dbReference type="ChEBI" id="CHEBI:30413"/>
    </cofactor>
</comment>
<evidence type="ECO:0000256" key="12">
    <source>
        <dbReference type="ARBA" id="ARBA00023136"/>
    </source>
</evidence>
<dbReference type="Proteomes" id="UP000620124">
    <property type="component" value="Unassembled WGS sequence"/>
</dbReference>
<evidence type="ECO:0000313" key="13">
    <source>
        <dbReference type="EMBL" id="KAF7341197.1"/>
    </source>
</evidence>
<dbReference type="InterPro" id="IPR001128">
    <property type="entry name" value="Cyt_P450"/>
</dbReference>
<dbReference type="OrthoDB" id="2904871at2759"/>
<dbReference type="GO" id="GO:0016020">
    <property type="term" value="C:membrane"/>
    <property type="evidence" value="ECO:0007669"/>
    <property type="project" value="UniProtKB-SubCell"/>
</dbReference>
<proteinExistence type="inferred from homology"/>
<keyword evidence="10" id="KW-0408">Iron</keyword>
<dbReference type="AlphaFoldDB" id="A0A8H6XIN4"/>
<name>A0A8H6XIN4_9AGAR</name>
<comment type="subcellular location">
    <subcellularLocation>
        <location evidence="2">Membrane</location>
    </subcellularLocation>
</comment>
<dbReference type="Pfam" id="PF00067">
    <property type="entry name" value="p450"/>
    <property type="match status" value="1"/>
</dbReference>
<evidence type="ECO:0000256" key="7">
    <source>
        <dbReference type="ARBA" id="ARBA00022723"/>
    </source>
</evidence>
<evidence type="ECO:0000256" key="11">
    <source>
        <dbReference type="ARBA" id="ARBA00023033"/>
    </source>
</evidence>
<reference evidence="13" key="1">
    <citation type="submission" date="2020-05" db="EMBL/GenBank/DDBJ databases">
        <title>Mycena genomes resolve the evolution of fungal bioluminescence.</title>
        <authorList>
            <person name="Tsai I.J."/>
        </authorList>
    </citation>
    <scope>NUCLEOTIDE SEQUENCE</scope>
    <source>
        <strain evidence="13">CCC161011</strain>
    </source>
</reference>
<keyword evidence="9" id="KW-0560">Oxidoreductase</keyword>
<keyword evidence="11" id="KW-0503">Monooxygenase</keyword>
<keyword evidence="8" id="KW-1133">Transmembrane helix</keyword>
<evidence type="ECO:0000256" key="8">
    <source>
        <dbReference type="ARBA" id="ARBA00022989"/>
    </source>
</evidence>
<evidence type="ECO:0000256" key="6">
    <source>
        <dbReference type="ARBA" id="ARBA00022692"/>
    </source>
</evidence>
<organism evidence="13 14">
    <name type="scientific">Mycena venus</name>
    <dbReference type="NCBI Taxonomy" id="2733690"/>
    <lineage>
        <taxon>Eukaryota</taxon>
        <taxon>Fungi</taxon>
        <taxon>Dikarya</taxon>
        <taxon>Basidiomycota</taxon>
        <taxon>Agaricomycotina</taxon>
        <taxon>Agaricomycetes</taxon>
        <taxon>Agaricomycetidae</taxon>
        <taxon>Agaricales</taxon>
        <taxon>Marasmiineae</taxon>
        <taxon>Mycenaceae</taxon>
        <taxon>Mycena</taxon>
    </lineage>
</organism>
<keyword evidence="6" id="KW-0812">Transmembrane</keyword>
<evidence type="ECO:0000256" key="1">
    <source>
        <dbReference type="ARBA" id="ARBA00001971"/>
    </source>
</evidence>
<dbReference type="GO" id="GO:0016705">
    <property type="term" value="F:oxidoreductase activity, acting on paired donors, with incorporation or reduction of molecular oxygen"/>
    <property type="evidence" value="ECO:0007669"/>
    <property type="project" value="InterPro"/>
</dbReference>
<evidence type="ECO:0000256" key="5">
    <source>
        <dbReference type="ARBA" id="ARBA00022617"/>
    </source>
</evidence>
<keyword evidence="12" id="KW-0472">Membrane</keyword>
<evidence type="ECO:0000256" key="9">
    <source>
        <dbReference type="ARBA" id="ARBA00023002"/>
    </source>
</evidence>
<dbReference type="SUPFAM" id="SSF48264">
    <property type="entry name" value="Cytochrome P450"/>
    <property type="match status" value="1"/>
</dbReference>
<comment type="pathway">
    <text evidence="3">Secondary metabolite biosynthesis; terpenoid biosynthesis.</text>
</comment>
<evidence type="ECO:0000256" key="2">
    <source>
        <dbReference type="ARBA" id="ARBA00004370"/>
    </source>
</evidence>
<keyword evidence="5" id="KW-0349">Heme</keyword>
<evidence type="ECO:0000256" key="10">
    <source>
        <dbReference type="ARBA" id="ARBA00023004"/>
    </source>
</evidence>
<dbReference type="GO" id="GO:0004497">
    <property type="term" value="F:monooxygenase activity"/>
    <property type="evidence" value="ECO:0007669"/>
    <property type="project" value="UniProtKB-KW"/>
</dbReference>
<evidence type="ECO:0000313" key="14">
    <source>
        <dbReference type="Proteomes" id="UP000620124"/>
    </source>
</evidence>
<keyword evidence="14" id="KW-1185">Reference proteome</keyword>
<sequence length="514" mass="57398">MSRYHDILGFCLLAALITYLARRWCSRRNLTRVIPGPKGVSLTYGHLPQLLLTPEYGENEFHWQNKYGPVYSIQGCLGGSGEPRLMISDPTTAKYIINSGVFVFGPSHQKIADVLFGPGNVFLARGEEHRHLRGIMNPWFSAKNVRNFLPIIEETGRKLVDRWESLDFAGNTVDVFPTLNDATLDVNGKVLFGHEFNSLEGQSEVAKIHRRLSDSVSSPSKFAQLMDAALPYIPDVVFRIALNAPMEAMRILRDYKRMTDELALDLAFHARDAQAQEGFINRFVDASGLPASGIGVHLRTTLIAGQDTTGATFGWILYKLAQMPDYQQDLRREIQTAGLGERLDYNNLPLLNAMINEVLRMYCAFPLSERVASEDCILPLSQPITTINGSQMFEIPFRKGQCLYLAMAAHNRLPSIWGPDAGEFQPSRWLKKEPRKGPALGPHPTGLTFLGGPGVCLGWRFAILTLQVFVVTIVRKYVLTLPENDSVRPRLAITLMPTTADGVRQLPLHIEPVS</sequence>
<gene>
    <name evidence="13" type="ORF">MVEN_01854900</name>
</gene>
<dbReference type="InterPro" id="IPR036396">
    <property type="entry name" value="Cyt_P450_sf"/>
</dbReference>
<accession>A0A8H6XIN4</accession>
<dbReference type="InterPro" id="IPR050121">
    <property type="entry name" value="Cytochrome_P450_monoxygenase"/>
</dbReference>
<dbReference type="PANTHER" id="PTHR24305">
    <property type="entry name" value="CYTOCHROME P450"/>
    <property type="match status" value="1"/>
</dbReference>
<dbReference type="PANTHER" id="PTHR24305:SF166">
    <property type="entry name" value="CYTOCHROME P450 12A4, MITOCHONDRIAL-RELATED"/>
    <property type="match status" value="1"/>
</dbReference>
<comment type="similarity">
    <text evidence="4">Belongs to the cytochrome P450 family.</text>
</comment>
<comment type="caution">
    <text evidence="13">The sequence shown here is derived from an EMBL/GenBank/DDBJ whole genome shotgun (WGS) entry which is preliminary data.</text>
</comment>
<dbReference type="PRINTS" id="PR00385">
    <property type="entry name" value="P450"/>
</dbReference>